<sequence>MRGAERSHDVVVARCGGLRLGVPLEAVHKVVAAPLLTPLPDAPARVAGLANLHGAPLVVLDISGNALPAGRPRLEARLMVVETAQRRCGLLCDRVEGTLRLPEDAWRALDDLVPGAGYLAGSPDGEDLVVLRDPDGWLSEGDEQHLREALERHRAGGAGEAGA</sequence>
<protein>
    <submittedName>
        <fullName evidence="2">CheW protein</fullName>
    </submittedName>
</protein>
<evidence type="ECO:0000259" key="1">
    <source>
        <dbReference type="PROSITE" id="PS50851"/>
    </source>
</evidence>
<proteinExistence type="predicted"/>
<dbReference type="KEGG" id="sno:Snov_1986"/>
<dbReference type="SUPFAM" id="SSF50341">
    <property type="entry name" value="CheW-like"/>
    <property type="match status" value="1"/>
</dbReference>
<reference evidence="2 3" key="1">
    <citation type="journal article" date="2012" name="Stand. Genomic Sci.">
        <title>Complete genome sequence of the facultatively chemolithoautotrophic and methylotrophic alpha Proteobacterium Starkeya novella type strain (ATCC 8093(T)).</title>
        <authorList>
            <person name="Kappler U."/>
            <person name="Davenport K."/>
            <person name="Beatson S."/>
            <person name="Lucas S."/>
            <person name="Lapidus A."/>
            <person name="Copeland A."/>
            <person name="Berry K.W."/>
            <person name="Glavina Del Rio T."/>
            <person name="Hammon N."/>
            <person name="Dalin E."/>
            <person name="Tice H."/>
            <person name="Pitluck S."/>
            <person name="Richardson P."/>
            <person name="Bruce D."/>
            <person name="Goodwin L.A."/>
            <person name="Han C."/>
            <person name="Tapia R."/>
            <person name="Detter J.C."/>
            <person name="Chang Y.J."/>
            <person name="Jeffries C.D."/>
            <person name="Land M."/>
            <person name="Hauser L."/>
            <person name="Kyrpides N.C."/>
            <person name="Goker M."/>
            <person name="Ivanova N."/>
            <person name="Klenk H.P."/>
            <person name="Woyke T."/>
        </authorList>
    </citation>
    <scope>NUCLEOTIDE SEQUENCE [LARGE SCALE GENOMIC DNA]</scope>
    <source>
        <strain evidence="3">ATCC 8093 / DSM 506 / JCM 20403 / CCM 1077 / IAM 12100 / NBRC 12443 / NCIMB 10456</strain>
    </source>
</reference>
<dbReference type="Pfam" id="PF01584">
    <property type="entry name" value="CheW"/>
    <property type="match status" value="1"/>
</dbReference>
<dbReference type="InterPro" id="IPR002545">
    <property type="entry name" value="CheW-lke_dom"/>
</dbReference>
<dbReference type="Proteomes" id="UP000006633">
    <property type="component" value="Chromosome"/>
</dbReference>
<dbReference type="GO" id="GO:0006935">
    <property type="term" value="P:chemotaxis"/>
    <property type="evidence" value="ECO:0007669"/>
    <property type="project" value="InterPro"/>
</dbReference>
<dbReference type="GO" id="GO:0007165">
    <property type="term" value="P:signal transduction"/>
    <property type="evidence" value="ECO:0007669"/>
    <property type="project" value="InterPro"/>
</dbReference>
<dbReference type="InterPro" id="IPR039315">
    <property type="entry name" value="CheW"/>
</dbReference>
<dbReference type="PROSITE" id="PS50851">
    <property type="entry name" value="CHEW"/>
    <property type="match status" value="1"/>
</dbReference>
<keyword evidence="3" id="KW-1185">Reference proteome</keyword>
<dbReference type="OrthoDB" id="21913at2"/>
<gene>
    <name evidence="2" type="ordered locus">Snov_1986</name>
</gene>
<dbReference type="PANTHER" id="PTHR22617:SF23">
    <property type="entry name" value="CHEMOTAXIS PROTEIN CHEW"/>
    <property type="match status" value="1"/>
</dbReference>
<dbReference type="GO" id="GO:0005829">
    <property type="term" value="C:cytosol"/>
    <property type="evidence" value="ECO:0007669"/>
    <property type="project" value="TreeGrafter"/>
</dbReference>
<feature type="domain" description="CheW-like" evidence="1">
    <location>
        <begin position="7"/>
        <end position="143"/>
    </location>
</feature>
<dbReference type="EMBL" id="CP002026">
    <property type="protein sequence ID" value="ADH89285.1"/>
    <property type="molecule type" value="Genomic_DNA"/>
</dbReference>
<evidence type="ECO:0000313" key="3">
    <source>
        <dbReference type="Proteomes" id="UP000006633"/>
    </source>
</evidence>
<dbReference type="Gene3D" id="2.30.30.40">
    <property type="entry name" value="SH3 Domains"/>
    <property type="match status" value="1"/>
</dbReference>
<evidence type="ECO:0000313" key="2">
    <source>
        <dbReference type="EMBL" id="ADH89285.1"/>
    </source>
</evidence>
<dbReference type="Gene3D" id="2.40.50.180">
    <property type="entry name" value="CheA-289, Domain 4"/>
    <property type="match status" value="1"/>
</dbReference>
<dbReference type="eggNOG" id="COG0835">
    <property type="taxonomic scope" value="Bacteria"/>
</dbReference>
<dbReference type="AlphaFoldDB" id="D7A024"/>
<dbReference type="SMART" id="SM00260">
    <property type="entry name" value="CheW"/>
    <property type="match status" value="1"/>
</dbReference>
<dbReference type="HOGENOM" id="CLU_1626053_0_0_5"/>
<name>D7A024_ANCN5</name>
<accession>D7A024</accession>
<organism evidence="2 3">
    <name type="scientific">Ancylobacter novellus (strain ATCC 8093 / DSM 506 / JCM 20403 / CCM 1077 / IAM 12100 / NBRC 12443 / NCIMB 10456)</name>
    <name type="common">Starkeya novella</name>
    <dbReference type="NCBI Taxonomy" id="639283"/>
    <lineage>
        <taxon>Bacteria</taxon>
        <taxon>Pseudomonadati</taxon>
        <taxon>Pseudomonadota</taxon>
        <taxon>Alphaproteobacteria</taxon>
        <taxon>Hyphomicrobiales</taxon>
        <taxon>Xanthobacteraceae</taxon>
        <taxon>Ancylobacter</taxon>
    </lineage>
</organism>
<dbReference type="PANTHER" id="PTHR22617">
    <property type="entry name" value="CHEMOTAXIS SENSOR HISTIDINE KINASE-RELATED"/>
    <property type="match status" value="1"/>
</dbReference>
<dbReference type="InterPro" id="IPR036061">
    <property type="entry name" value="CheW-like_dom_sf"/>
</dbReference>
<dbReference type="STRING" id="639283.Snov_1986"/>